<dbReference type="GO" id="GO:0005829">
    <property type="term" value="C:cytosol"/>
    <property type="evidence" value="ECO:0007669"/>
    <property type="project" value="TreeGrafter"/>
</dbReference>
<proteinExistence type="predicted"/>
<reference evidence="2 3" key="1">
    <citation type="submission" date="2018-05" db="EMBL/GenBank/DDBJ databases">
        <authorList>
            <person name="Goeker M."/>
            <person name="Huntemann M."/>
            <person name="Clum A."/>
            <person name="Pillay M."/>
            <person name="Palaniappan K."/>
            <person name="Varghese N."/>
            <person name="Mikhailova N."/>
            <person name="Stamatis D."/>
            <person name="Reddy T."/>
            <person name="Daum C."/>
            <person name="Shapiro N."/>
            <person name="Ivanova N."/>
            <person name="Kyrpides N."/>
            <person name="Woyke T."/>
        </authorList>
    </citation>
    <scope>NUCLEOTIDE SEQUENCE [LARGE SCALE GENOMIC DNA]</scope>
    <source>
        <strain evidence="2 3">DSM 26524</strain>
    </source>
</reference>
<evidence type="ECO:0000313" key="3">
    <source>
        <dbReference type="Proteomes" id="UP000245412"/>
    </source>
</evidence>
<dbReference type="RefSeq" id="WP_109748177.1">
    <property type="nucleotide sequence ID" value="NZ_JANKBI010000016.1"/>
</dbReference>
<dbReference type="GO" id="GO:0016812">
    <property type="term" value="F:hydrolase activity, acting on carbon-nitrogen (but not peptide) bonds, in cyclic amides"/>
    <property type="evidence" value="ECO:0007669"/>
    <property type="project" value="TreeGrafter"/>
</dbReference>
<dbReference type="SUPFAM" id="SSF51338">
    <property type="entry name" value="Composite domain of metallo-dependent hydrolases"/>
    <property type="match status" value="1"/>
</dbReference>
<dbReference type="GO" id="GO:0016811">
    <property type="term" value="F:hydrolase activity, acting on carbon-nitrogen (but not peptide) bonds, in linear amides"/>
    <property type="evidence" value="ECO:0007669"/>
    <property type="project" value="InterPro"/>
</dbReference>
<dbReference type="AlphaFoldDB" id="A0AB73SYZ4"/>
<name>A0AB73SYZ4_9FIRM</name>
<sequence length="528" mass="59247">MDLLIQGALIVDGSGEKPYYGDIAVDRDRISAVGRLEALEARRVVDARGLMATPGLIDGHTHSELNLMANRQHPNAVYQGISTVVTGQCGLGFAPMKDEMFDDSMRINSGIFGDYRRYFKKWNTFGEFLDLLGGSAVNVAANVSHNAVRQMITGFEDRPLNEEELKAAKQVVADAMEEGAVGLSVGLSYYPGGYSNTRELAEMCSVVKQYDGLFCVHQRLNDGQIPISSLEEAAEVVRRTKVRLNMLHYRTGGMEDYHTMFAPFEELEKEGAQIYYEFYPYLVGAGLLLALVPGWAQEGSWRKIMDRLTSEEMRDRLLREMDERHSYFFGPGQTARIILTKDPYSRSLGRTVDEIAEEHGETFSQAVIRLLIENELEAGFAGIENQTEELKEKLYDDQYRLFTDDRYTVGSDTIPTGILCHPRAFGSFARIIAHMRDRSVPAEYIIKKLTSMPAQMYHLEDRGLLKPGMKADICLMDYEKVCDKATFGNPRRRPEGIHSLYVNGLPALEEGTLTGILAGEAVRRGLNK</sequence>
<feature type="domain" description="Amidohydrolase 3" evidence="1">
    <location>
        <begin position="404"/>
        <end position="504"/>
    </location>
</feature>
<protein>
    <submittedName>
        <fullName evidence="2">N-acyl-D-amino-acid deacylase</fullName>
    </submittedName>
</protein>
<dbReference type="InterPro" id="IPR050378">
    <property type="entry name" value="Metallo-dep_Hydrolases_sf"/>
</dbReference>
<gene>
    <name evidence="2" type="ORF">C7383_11620</name>
</gene>
<dbReference type="PANTHER" id="PTHR11647:SF1">
    <property type="entry name" value="COLLAPSIN RESPONSE MEDIATOR PROTEIN"/>
    <property type="match status" value="1"/>
</dbReference>
<dbReference type="Gene3D" id="3.30.1490.130">
    <property type="entry name" value="D-aminoacylase. Domain 3"/>
    <property type="match status" value="1"/>
</dbReference>
<dbReference type="PANTHER" id="PTHR11647">
    <property type="entry name" value="HYDRANTOINASE/DIHYDROPYRIMIDINASE FAMILY MEMBER"/>
    <property type="match status" value="1"/>
</dbReference>
<dbReference type="SUPFAM" id="SSF51556">
    <property type="entry name" value="Metallo-dependent hydrolases"/>
    <property type="match status" value="1"/>
</dbReference>
<dbReference type="Gene3D" id="3.20.20.140">
    <property type="entry name" value="Metal-dependent hydrolases"/>
    <property type="match status" value="1"/>
</dbReference>
<dbReference type="InterPro" id="IPR023100">
    <property type="entry name" value="D-aminoacylase_insert_dom_sf"/>
</dbReference>
<keyword evidence="3" id="KW-1185">Reference proteome</keyword>
<dbReference type="Gene3D" id="2.30.40.10">
    <property type="entry name" value="Urease, subunit C, domain 1"/>
    <property type="match status" value="1"/>
</dbReference>
<dbReference type="InterPro" id="IPR011059">
    <property type="entry name" value="Metal-dep_hydrolase_composite"/>
</dbReference>
<dbReference type="InterPro" id="IPR032466">
    <property type="entry name" value="Metal_Hydrolase"/>
</dbReference>
<accession>A0AB73SYZ4</accession>
<organism evidence="2 3">
    <name type="scientific">Murimonas intestini</name>
    <dbReference type="NCBI Taxonomy" id="1337051"/>
    <lineage>
        <taxon>Bacteria</taxon>
        <taxon>Bacillati</taxon>
        <taxon>Bacillota</taxon>
        <taxon>Clostridia</taxon>
        <taxon>Lachnospirales</taxon>
        <taxon>Lachnospiraceae</taxon>
        <taxon>Murimonas</taxon>
    </lineage>
</organism>
<dbReference type="InterPro" id="IPR013108">
    <property type="entry name" value="Amidohydro_3"/>
</dbReference>
<dbReference type="Pfam" id="PF07969">
    <property type="entry name" value="Amidohydro_3"/>
    <property type="match status" value="2"/>
</dbReference>
<feature type="domain" description="Amidohydrolase 3" evidence="1">
    <location>
        <begin position="43"/>
        <end position="270"/>
    </location>
</feature>
<evidence type="ECO:0000313" key="2">
    <source>
        <dbReference type="EMBL" id="PWJ72706.1"/>
    </source>
</evidence>
<evidence type="ECO:0000259" key="1">
    <source>
        <dbReference type="Pfam" id="PF07969"/>
    </source>
</evidence>
<dbReference type="EMBL" id="QGGY01000016">
    <property type="protein sequence ID" value="PWJ72706.1"/>
    <property type="molecule type" value="Genomic_DNA"/>
</dbReference>
<comment type="caution">
    <text evidence="2">The sequence shown here is derived from an EMBL/GenBank/DDBJ whole genome shotgun (WGS) entry which is preliminary data.</text>
</comment>
<dbReference type="Proteomes" id="UP000245412">
    <property type="component" value="Unassembled WGS sequence"/>
</dbReference>